<dbReference type="InterPro" id="IPR053141">
    <property type="entry name" value="Mycobact_SerProt_Inhib_Rv3364c"/>
</dbReference>
<dbReference type="InterPro" id="IPR004942">
    <property type="entry name" value="Roadblock/LAMTOR2_dom"/>
</dbReference>
<dbReference type="PANTHER" id="PTHR36222">
    <property type="entry name" value="SERINE PROTEASE INHIBITOR RV3364C"/>
    <property type="match status" value="1"/>
</dbReference>
<protein>
    <recommendedName>
        <fullName evidence="1">Roadblock/LAMTOR2 domain-containing protein</fullName>
    </recommendedName>
</protein>
<organism evidence="2 3">
    <name type="scientific">Kibdelosporangium aridum</name>
    <dbReference type="NCBI Taxonomy" id="2030"/>
    <lineage>
        <taxon>Bacteria</taxon>
        <taxon>Bacillati</taxon>
        <taxon>Actinomycetota</taxon>
        <taxon>Actinomycetes</taxon>
        <taxon>Pseudonocardiales</taxon>
        <taxon>Pseudonocardiaceae</taxon>
        <taxon>Kibdelosporangium</taxon>
    </lineage>
</organism>
<comment type="caution">
    <text evidence="2">The sequence shown here is derived from an EMBL/GenBank/DDBJ whole genome shotgun (WGS) entry which is preliminary data.</text>
</comment>
<evidence type="ECO:0000313" key="2">
    <source>
        <dbReference type="EMBL" id="RSM70031.1"/>
    </source>
</evidence>
<dbReference type="OrthoDB" id="3686796at2"/>
<dbReference type="Proteomes" id="UP000287547">
    <property type="component" value="Unassembled WGS sequence"/>
</dbReference>
<dbReference type="RefSeq" id="WP_037272113.1">
    <property type="nucleotide sequence ID" value="NZ_QHKI01000068.1"/>
</dbReference>
<dbReference type="Pfam" id="PF03259">
    <property type="entry name" value="Robl_LC7"/>
    <property type="match status" value="1"/>
</dbReference>
<dbReference type="EMBL" id="QHKI01000068">
    <property type="protein sequence ID" value="RSM70031.1"/>
    <property type="molecule type" value="Genomic_DNA"/>
</dbReference>
<accession>A0A428YNW2</accession>
<dbReference type="AlphaFoldDB" id="A0A428YNW2"/>
<evidence type="ECO:0000313" key="3">
    <source>
        <dbReference type="Proteomes" id="UP000287547"/>
    </source>
</evidence>
<dbReference type="SMART" id="SM00960">
    <property type="entry name" value="Robl_LC7"/>
    <property type="match status" value="1"/>
</dbReference>
<dbReference type="Gene3D" id="3.30.450.30">
    <property type="entry name" value="Dynein light chain 2a, cytoplasmic"/>
    <property type="match status" value="1"/>
</dbReference>
<dbReference type="SUPFAM" id="SSF103196">
    <property type="entry name" value="Roadblock/LC7 domain"/>
    <property type="match status" value="1"/>
</dbReference>
<dbReference type="PANTHER" id="PTHR36222:SF1">
    <property type="entry name" value="SERINE PROTEASE INHIBITOR RV3364C"/>
    <property type="match status" value="1"/>
</dbReference>
<feature type="domain" description="Roadblock/LAMTOR2" evidence="1">
    <location>
        <begin position="6"/>
        <end position="101"/>
    </location>
</feature>
<reference evidence="2 3" key="1">
    <citation type="submission" date="2018-05" db="EMBL/GenBank/DDBJ databases">
        <title>Evolution of GPA BGCs.</title>
        <authorList>
            <person name="Waglechner N."/>
            <person name="Wright G.D."/>
        </authorList>
    </citation>
    <scope>NUCLEOTIDE SEQUENCE [LARGE SCALE GENOMIC DNA]</scope>
    <source>
        <strain evidence="2 3">A82846</strain>
    </source>
</reference>
<sequence>MTERVQYLLQNLLTADGVPGLQMVMAVTVDGMLRAHAYRDQDTANRAAAERLAAGTASLVALAGSVLAEQGDVLRQLPIEGRKSWYVVIAAGPHAYLAARADHDAVLDDVFYALHRIVGSVGQELTAALRDADAPAWVPSGSTER</sequence>
<evidence type="ECO:0000259" key="1">
    <source>
        <dbReference type="SMART" id="SM00960"/>
    </source>
</evidence>
<gene>
    <name evidence="2" type="ORF">DMH04_45350</name>
</gene>
<name>A0A428YNW2_KIBAR</name>
<proteinExistence type="predicted"/>